<sequence length="246" mass="27330">MKIRKKGKYKDIGSDEDDDAKREKPGVSDGEKKHHAQGHTMPTMDMAKLFASRGLKATIVTTSYYAQNFSKTIKKSRAFLGTQVEVLTIKIPCSDVGLLEGIESVHMVSSPENRLKFFEACSKLRTQLDQLLFFTPESNISGHGVPTAKPLAFNNNSGSNSDVVPMMSSSRPNRYPSHPKIKVQDLGADSEASALRDEDIETNKNHMQFDMLQEDNDIILNKVIEIRLFQVGSPAEFELSCSSDMA</sequence>
<name>A0A7J6DMT1_CANSA</name>
<dbReference type="SUPFAM" id="SSF53756">
    <property type="entry name" value="UDP-Glycosyltransferase/glycogen phosphorylase"/>
    <property type="match status" value="1"/>
</dbReference>
<comment type="caution">
    <text evidence="2">The sequence shown here is derived from an EMBL/GenBank/DDBJ whole genome shotgun (WGS) entry which is preliminary data.</text>
</comment>
<evidence type="ECO:0000313" key="2">
    <source>
        <dbReference type="EMBL" id="KAF4347417.1"/>
    </source>
</evidence>
<gene>
    <name evidence="2" type="ORF">G4B88_026105</name>
</gene>
<proteinExistence type="predicted"/>
<dbReference type="AlphaFoldDB" id="A0A7J6DMT1"/>
<evidence type="ECO:0000256" key="1">
    <source>
        <dbReference type="SAM" id="MobiDB-lite"/>
    </source>
</evidence>
<keyword evidence="3" id="KW-1185">Reference proteome</keyword>
<evidence type="ECO:0000313" key="3">
    <source>
        <dbReference type="Proteomes" id="UP000583929"/>
    </source>
</evidence>
<reference evidence="2 3" key="1">
    <citation type="journal article" date="2020" name="bioRxiv">
        <title>Sequence and annotation of 42 cannabis genomes reveals extensive copy number variation in cannabinoid synthesis and pathogen resistance genes.</title>
        <authorList>
            <person name="Mckernan K.J."/>
            <person name="Helbert Y."/>
            <person name="Kane L.T."/>
            <person name="Ebling H."/>
            <person name="Zhang L."/>
            <person name="Liu B."/>
            <person name="Eaton Z."/>
            <person name="Mclaughlin S."/>
            <person name="Kingan S."/>
            <person name="Baybayan P."/>
            <person name="Concepcion G."/>
            <person name="Jordan M."/>
            <person name="Riva A."/>
            <person name="Barbazuk W."/>
            <person name="Harkins T."/>
        </authorList>
    </citation>
    <scope>NUCLEOTIDE SEQUENCE [LARGE SCALE GENOMIC DNA]</scope>
    <source>
        <strain evidence="3">cv. Jamaican Lion 4</strain>
        <tissue evidence="2">Leaf</tissue>
    </source>
</reference>
<protein>
    <submittedName>
        <fullName evidence="2">Uncharacterized protein</fullName>
    </submittedName>
</protein>
<dbReference type="Proteomes" id="UP000583929">
    <property type="component" value="Unassembled WGS sequence"/>
</dbReference>
<dbReference type="EMBL" id="JAATIQ010000808">
    <property type="protein sequence ID" value="KAF4347417.1"/>
    <property type="molecule type" value="Genomic_DNA"/>
</dbReference>
<accession>A0A7J6DMT1</accession>
<dbReference type="Gene3D" id="3.40.50.2000">
    <property type="entry name" value="Glycogen Phosphorylase B"/>
    <property type="match status" value="1"/>
</dbReference>
<feature type="compositionally biased region" description="Basic and acidic residues" evidence="1">
    <location>
        <begin position="9"/>
        <end position="32"/>
    </location>
</feature>
<organism evidence="2 3">
    <name type="scientific">Cannabis sativa</name>
    <name type="common">Hemp</name>
    <name type="synonym">Marijuana</name>
    <dbReference type="NCBI Taxonomy" id="3483"/>
    <lineage>
        <taxon>Eukaryota</taxon>
        <taxon>Viridiplantae</taxon>
        <taxon>Streptophyta</taxon>
        <taxon>Embryophyta</taxon>
        <taxon>Tracheophyta</taxon>
        <taxon>Spermatophyta</taxon>
        <taxon>Magnoliopsida</taxon>
        <taxon>eudicotyledons</taxon>
        <taxon>Gunneridae</taxon>
        <taxon>Pentapetalae</taxon>
        <taxon>rosids</taxon>
        <taxon>fabids</taxon>
        <taxon>Rosales</taxon>
        <taxon>Cannabaceae</taxon>
        <taxon>Cannabis</taxon>
    </lineage>
</organism>
<feature type="region of interest" description="Disordered" evidence="1">
    <location>
        <begin position="1"/>
        <end position="41"/>
    </location>
</feature>